<feature type="transmembrane region" description="Helical" evidence="4">
    <location>
        <begin position="900"/>
        <end position="922"/>
    </location>
</feature>
<dbReference type="InterPro" id="IPR020845">
    <property type="entry name" value="AMP-binding_CS"/>
</dbReference>
<keyword evidence="4" id="KW-0812">Transmembrane</keyword>
<dbReference type="Pfam" id="PF00132">
    <property type="entry name" value="Hexapep"/>
    <property type="match status" value="1"/>
</dbReference>
<dbReference type="EMBL" id="CP059404">
    <property type="protein sequence ID" value="QNE90179.1"/>
    <property type="molecule type" value="Genomic_DNA"/>
</dbReference>
<feature type="region of interest" description="Disordered" evidence="3">
    <location>
        <begin position="819"/>
        <end position="850"/>
    </location>
</feature>
<dbReference type="InterPro" id="IPR020806">
    <property type="entry name" value="PKS_PP-bd"/>
</dbReference>
<dbReference type="Gene3D" id="3.40.50.12780">
    <property type="entry name" value="N-terminal domain of ligase-like"/>
    <property type="match status" value="1"/>
</dbReference>
<feature type="transmembrane region" description="Helical" evidence="4">
    <location>
        <begin position="861"/>
        <end position="888"/>
    </location>
</feature>
<dbReference type="GO" id="GO:0031177">
    <property type="term" value="F:phosphopantetheine binding"/>
    <property type="evidence" value="ECO:0007669"/>
    <property type="project" value="InterPro"/>
</dbReference>
<dbReference type="GO" id="GO:0043041">
    <property type="term" value="P:amino acid activation for nonribosomal peptide biosynthetic process"/>
    <property type="evidence" value="ECO:0007669"/>
    <property type="project" value="TreeGrafter"/>
</dbReference>
<feature type="domain" description="Carrier" evidence="5">
    <location>
        <begin position="530"/>
        <end position="604"/>
    </location>
</feature>
<dbReference type="GO" id="GO:0044550">
    <property type="term" value="P:secondary metabolite biosynthetic process"/>
    <property type="evidence" value="ECO:0007669"/>
    <property type="project" value="TreeGrafter"/>
</dbReference>
<feature type="transmembrane region" description="Helical" evidence="4">
    <location>
        <begin position="1114"/>
        <end position="1135"/>
    </location>
</feature>
<dbReference type="InterPro" id="IPR042099">
    <property type="entry name" value="ANL_N_sf"/>
</dbReference>
<gene>
    <name evidence="6" type="ORF">H0194_04130</name>
</gene>
<dbReference type="RefSeq" id="WP_185176552.1">
    <property type="nucleotide sequence ID" value="NZ_CP059404.1"/>
</dbReference>
<evidence type="ECO:0000256" key="1">
    <source>
        <dbReference type="ARBA" id="ARBA00022450"/>
    </source>
</evidence>
<evidence type="ECO:0000256" key="2">
    <source>
        <dbReference type="ARBA" id="ARBA00022553"/>
    </source>
</evidence>
<dbReference type="InterPro" id="IPR001451">
    <property type="entry name" value="Hexapep"/>
</dbReference>
<proteinExistence type="predicted"/>
<dbReference type="NCBIfam" id="TIGR02353">
    <property type="entry name" value="NRPS_term_dom"/>
    <property type="match status" value="1"/>
</dbReference>
<dbReference type="Proteomes" id="UP000515743">
    <property type="component" value="Chromosome"/>
</dbReference>
<dbReference type="InterPro" id="IPR011004">
    <property type="entry name" value="Trimer_LpxA-like_sf"/>
</dbReference>
<name>A0A7G7CRG3_9CORY</name>
<dbReference type="SUPFAM" id="SSF56801">
    <property type="entry name" value="Acetyl-CoA synthetase-like"/>
    <property type="match status" value="1"/>
</dbReference>
<dbReference type="InterPro" id="IPR036736">
    <property type="entry name" value="ACP-like_sf"/>
</dbReference>
<keyword evidence="4" id="KW-1133">Transmembrane helix</keyword>
<keyword evidence="1" id="KW-0596">Phosphopantetheine</keyword>
<dbReference type="PROSITE" id="PS00455">
    <property type="entry name" value="AMP_BINDING"/>
    <property type="match status" value="1"/>
</dbReference>
<dbReference type="Pfam" id="PF00550">
    <property type="entry name" value="PP-binding"/>
    <property type="match status" value="1"/>
</dbReference>
<dbReference type="SMART" id="SM00823">
    <property type="entry name" value="PKS_PP"/>
    <property type="match status" value="1"/>
</dbReference>
<feature type="transmembrane region" description="Helical" evidence="4">
    <location>
        <begin position="1141"/>
        <end position="1165"/>
    </location>
</feature>
<dbReference type="Gene3D" id="3.30.300.30">
    <property type="match status" value="1"/>
</dbReference>
<keyword evidence="2" id="KW-0597">Phosphoprotein</keyword>
<dbReference type="CDD" id="cd05930">
    <property type="entry name" value="A_NRPS"/>
    <property type="match status" value="1"/>
</dbReference>
<dbReference type="PROSITE" id="PS50075">
    <property type="entry name" value="CARRIER"/>
    <property type="match status" value="1"/>
</dbReference>
<dbReference type="KEGG" id="cik:H0194_04130"/>
<dbReference type="InterPro" id="IPR000873">
    <property type="entry name" value="AMP-dep_synth/lig_dom"/>
</dbReference>
<keyword evidence="4" id="KW-0472">Membrane</keyword>
<dbReference type="InterPro" id="IPR045851">
    <property type="entry name" value="AMP-bd_C_sf"/>
</dbReference>
<dbReference type="InterPro" id="IPR010071">
    <property type="entry name" value="AA_adenyl_dom"/>
</dbReference>
<dbReference type="SUPFAM" id="SSF51161">
    <property type="entry name" value="Trimeric LpxA-like enzymes"/>
    <property type="match status" value="3"/>
</dbReference>
<protein>
    <submittedName>
        <fullName evidence="6">Amino acid adenylation domain-containing protein</fullName>
    </submittedName>
</protein>
<organism evidence="6 7">
    <name type="scientific">Corynebacterium incognita</name>
    <dbReference type="NCBI Taxonomy" id="2754725"/>
    <lineage>
        <taxon>Bacteria</taxon>
        <taxon>Bacillati</taxon>
        <taxon>Actinomycetota</taxon>
        <taxon>Actinomycetes</taxon>
        <taxon>Mycobacteriales</taxon>
        <taxon>Corynebacteriaceae</taxon>
        <taxon>Corynebacterium</taxon>
    </lineage>
</organism>
<evidence type="ECO:0000256" key="3">
    <source>
        <dbReference type="SAM" id="MobiDB-lite"/>
    </source>
</evidence>
<feature type="region of interest" description="Disordered" evidence="3">
    <location>
        <begin position="1"/>
        <end position="27"/>
    </location>
</feature>
<sequence>MPHELDSDQPDSLRAQAPQPARSALETVPPQYLAGNLAPRTRTLYDVLRTTAELYPEAAAIDDGEVLTYSELLADVESWAAELRRGGVRRGDRIGVRMSSGSRDLYLAILATIAAGAAYVPVDADDPDERAEMVFGEADIDGLFTDEGFRMLRETTGRRAAGPPPDEFYPRPEDDAWIIFTSGSTGKPKGVAVSHRSAAAFVDAEAALFLVNHPGGPLGPDDRVLAGLSVAFDASCEEMWLAWGHGACLVPAPRSLVRSGMDLGPWLIRRDITVVSTVPTLAGLWPAEALDNIRLLIVGGEACSQELVDRLATPEREMWNTYGPTEATVVACADQLHPGRPVSIGLPLNGWDLVVVDGQGQPVGLGEVGELVIGGVGLARYLDPAKDAEKYAPLESVGWDHAYRTGDHVRLEEDGLYFVGRVDDQVKIGGRRIELGEVEANVAALDNVYNSAVAVQSTAGGEKVLVGYVSLEDPDRGFDHEAAHQRMAETMPAALVPRICVMDELPVRTSGKVDKKALPWPLPGVGVEAQGLTPTESWLAELWVDVLGVSVEDENADFFSLGGTSLAAATLVGRIRERFPTVAVRDLYDHPRLGSLAEQLAGAEERPRDVEKRVVKPVGAGVRLAQFMWQLPAMTLSGTSVLTWLLLGSNAAHLAGVEWAPLTNWWIVLAMFLVFLTPLGRIPIGGFGARLLTAGITPGDYPRGGSVHLRIWAAERWADASGSRSIAGATWVNNYARALGVKVGRGVDLHSLPPVTGLLTLGDHAAVEPEVDLTGYWLDGDILHLGAIQIGPNARIGARTTLLPGTVVGNDAHVEAGSTVTGEKKIKKGSRWSGSPAKKVGRSKHRFPDEHPKRRPWWVPIYGLSSLALALQPAVAIGLGAVVVVALVELLGGNAFAGGLFFAPLGALVAFAAYMAMTWVGVRLLSLGLKPGVTPVRSLNGWRVWFIERLMDDARTQLFPLYASQLTPWWFRSLGAKVGADAEISTAVMIPKFADIKEGSFLADDTMIGGYELGGGWVLTGESKVGKRSFVGNSGITGPGRKLGKNSLVAVLSSTPKKSKAGSNWWGSPPERMRRVEATFAATDGDDATNAEALTYAPPLRLKVLRAIVETLRLLAPMTSAILLALVAGTLLVLYKDYGLAVAWALSGVVLMAAGALAMGITVAVKWICVGRHRAADHPLWSSFVWLNELQDAFVESVAGPWFFQHTMGTGALNMGLRALGVHIGRGAWIESYWFPETDLCFVGRGATVGPGTVVQTHLFQDRVMSLDTVTLADGATLAPHSVALPASRIGDAATVGPGSLVMRGDQVPAQSYWQGNPIEPR</sequence>
<accession>A0A7G7CRG3</accession>
<dbReference type="InterPro" id="IPR012728">
    <property type="entry name" value="Pls/PosA_C"/>
</dbReference>
<dbReference type="InterPro" id="IPR009081">
    <property type="entry name" value="PP-bd_ACP"/>
</dbReference>
<evidence type="ECO:0000313" key="7">
    <source>
        <dbReference type="Proteomes" id="UP000515743"/>
    </source>
</evidence>
<dbReference type="Pfam" id="PF00501">
    <property type="entry name" value="AMP-binding"/>
    <property type="match status" value="1"/>
</dbReference>
<keyword evidence="7" id="KW-1185">Reference proteome</keyword>
<feature type="transmembrane region" description="Helical" evidence="4">
    <location>
        <begin position="665"/>
        <end position="684"/>
    </location>
</feature>
<evidence type="ECO:0000256" key="4">
    <source>
        <dbReference type="SAM" id="Phobius"/>
    </source>
</evidence>
<dbReference type="PANTHER" id="PTHR45527:SF1">
    <property type="entry name" value="FATTY ACID SYNTHASE"/>
    <property type="match status" value="1"/>
</dbReference>
<dbReference type="NCBIfam" id="TIGR01733">
    <property type="entry name" value="AA-adenyl-dom"/>
    <property type="match status" value="1"/>
</dbReference>
<dbReference type="SUPFAM" id="SSF47336">
    <property type="entry name" value="ACP-like"/>
    <property type="match status" value="1"/>
</dbReference>
<evidence type="ECO:0000259" key="5">
    <source>
        <dbReference type="PROSITE" id="PS50075"/>
    </source>
</evidence>
<reference evidence="6 7" key="1">
    <citation type="submission" date="2020-07" db="EMBL/GenBank/DDBJ databases">
        <title>Complete genome and description of Corynebacterium incognita strain Marseille-Q3630 sp. nov.</title>
        <authorList>
            <person name="Boxberger M."/>
        </authorList>
    </citation>
    <scope>NUCLEOTIDE SEQUENCE [LARGE SCALE GENOMIC DNA]</scope>
    <source>
        <strain evidence="6 7">Marseille-Q3630</strain>
    </source>
</reference>
<dbReference type="Gene3D" id="1.10.1200.10">
    <property type="entry name" value="ACP-like"/>
    <property type="match status" value="1"/>
</dbReference>
<dbReference type="GO" id="GO:0005737">
    <property type="term" value="C:cytoplasm"/>
    <property type="evidence" value="ECO:0007669"/>
    <property type="project" value="TreeGrafter"/>
</dbReference>
<dbReference type="Gene3D" id="2.160.10.10">
    <property type="entry name" value="Hexapeptide repeat proteins"/>
    <property type="match status" value="3"/>
</dbReference>
<evidence type="ECO:0000313" key="6">
    <source>
        <dbReference type="EMBL" id="QNE90179.1"/>
    </source>
</evidence>
<dbReference type="PANTHER" id="PTHR45527">
    <property type="entry name" value="NONRIBOSOMAL PEPTIDE SYNTHETASE"/>
    <property type="match status" value="1"/>
</dbReference>